<dbReference type="Proteomes" id="UP000765509">
    <property type="component" value="Unassembled WGS sequence"/>
</dbReference>
<feature type="compositionally biased region" description="Polar residues" evidence="1">
    <location>
        <begin position="38"/>
        <end position="51"/>
    </location>
</feature>
<accession>A0A9Q3E1N3</accession>
<comment type="caution">
    <text evidence="2">The sequence shown here is derived from an EMBL/GenBank/DDBJ whole genome shotgun (WGS) entry which is preliminary data.</text>
</comment>
<protein>
    <submittedName>
        <fullName evidence="2">Uncharacterized protein</fullName>
    </submittedName>
</protein>
<dbReference type="EMBL" id="AVOT02021919">
    <property type="protein sequence ID" value="MBW0511025.1"/>
    <property type="molecule type" value="Genomic_DNA"/>
</dbReference>
<organism evidence="2 3">
    <name type="scientific">Austropuccinia psidii MF-1</name>
    <dbReference type="NCBI Taxonomy" id="1389203"/>
    <lineage>
        <taxon>Eukaryota</taxon>
        <taxon>Fungi</taxon>
        <taxon>Dikarya</taxon>
        <taxon>Basidiomycota</taxon>
        <taxon>Pucciniomycotina</taxon>
        <taxon>Pucciniomycetes</taxon>
        <taxon>Pucciniales</taxon>
        <taxon>Sphaerophragmiaceae</taxon>
        <taxon>Austropuccinia</taxon>
    </lineage>
</organism>
<gene>
    <name evidence="2" type="ORF">O181_050740</name>
</gene>
<proteinExistence type="predicted"/>
<dbReference type="AlphaFoldDB" id="A0A9Q3E1N3"/>
<reference evidence="2" key="1">
    <citation type="submission" date="2021-03" db="EMBL/GenBank/DDBJ databases">
        <title>Draft genome sequence of rust myrtle Austropuccinia psidii MF-1, a brazilian biotype.</title>
        <authorList>
            <person name="Quecine M.C."/>
            <person name="Pachon D.M.R."/>
            <person name="Bonatelli M.L."/>
            <person name="Correr F.H."/>
            <person name="Franceschini L.M."/>
            <person name="Leite T.F."/>
            <person name="Margarido G.R.A."/>
            <person name="Almeida C.A."/>
            <person name="Ferrarezi J.A."/>
            <person name="Labate C.A."/>
        </authorList>
    </citation>
    <scope>NUCLEOTIDE SEQUENCE</scope>
    <source>
        <strain evidence="2">MF-1</strain>
    </source>
</reference>
<evidence type="ECO:0000313" key="2">
    <source>
        <dbReference type="EMBL" id="MBW0511025.1"/>
    </source>
</evidence>
<evidence type="ECO:0000256" key="1">
    <source>
        <dbReference type="SAM" id="MobiDB-lite"/>
    </source>
</evidence>
<keyword evidence="3" id="KW-1185">Reference proteome</keyword>
<sequence length="125" mass="14056">MGPLGPFWTKFNEAKRGQTPIFKARWGPSEPNLAPNLISPTNGQKDLGTQISPEPCIGHFQPLSFINHQRPPNQAQQGFPFIQGKDFSSPMYSVPWIQQWCIYGIIYHYAPILLSTQMVMVSGPN</sequence>
<name>A0A9Q3E1N3_9BASI</name>
<evidence type="ECO:0000313" key="3">
    <source>
        <dbReference type="Proteomes" id="UP000765509"/>
    </source>
</evidence>
<feature type="region of interest" description="Disordered" evidence="1">
    <location>
        <begin position="31"/>
        <end position="51"/>
    </location>
</feature>